<proteinExistence type="predicted"/>
<sequence>MARRLPLKGLAAEAARRCAPSWTRYMEVEMKHYRIVLGLALLAASFEASALLEDLNHFALNKSGASCSLRLEPERDALNITFTSPNTLVVQSSYEFISGSGITLSFDDGSTVQLQGQPSSSSRQIIATIPADKMAGFSSSHHVKIGSESIRGPLFRRIGLSDFAAGYSGLQGCATP</sequence>
<dbReference type="EMBL" id="JAAMOW010000002">
    <property type="protein sequence ID" value="NGY03897.1"/>
    <property type="molecule type" value="Genomic_DNA"/>
</dbReference>
<evidence type="ECO:0000313" key="2">
    <source>
        <dbReference type="Proteomes" id="UP000472676"/>
    </source>
</evidence>
<name>A0A6M2BPB3_9GAMM</name>
<dbReference type="Proteomes" id="UP000472676">
    <property type="component" value="Unassembled WGS sequence"/>
</dbReference>
<comment type="caution">
    <text evidence="1">The sequence shown here is derived from an EMBL/GenBank/DDBJ whole genome shotgun (WGS) entry which is preliminary data.</text>
</comment>
<keyword evidence="2" id="KW-1185">Reference proteome</keyword>
<dbReference type="RefSeq" id="WP_166252107.1">
    <property type="nucleotide sequence ID" value="NZ_JAAMOW010000002.1"/>
</dbReference>
<accession>A0A6M2BPB3</accession>
<reference evidence="1 2" key="1">
    <citation type="journal article" date="2014" name="Int. J. Syst. Evol. Microbiol.">
        <title>Solimonas terrae sp. nov., isolated from soil.</title>
        <authorList>
            <person name="Kim S.J."/>
            <person name="Moon J.Y."/>
            <person name="Weon H.Y."/>
            <person name="Ahn J.H."/>
            <person name="Chen W.M."/>
            <person name="Kwon S.W."/>
        </authorList>
    </citation>
    <scope>NUCLEOTIDE SEQUENCE [LARGE SCALE GENOMIC DNA]</scope>
    <source>
        <strain evidence="1 2">KIS83-12</strain>
    </source>
</reference>
<dbReference type="AlphaFoldDB" id="A0A6M2BPB3"/>
<evidence type="ECO:0000313" key="1">
    <source>
        <dbReference type="EMBL" id="NGY03897.1"/>
    </source>
</evidence>
<organism evidence="1 2">
    <name type="scientific">Solimonas terrae</name>
    <dbReference type="NCBI Taxonomy" id="1396819"/>
    <lineage>
        <taxon>Bacteria</taxon>
        <taxon>Pseudomonadati</taxon>
        <taxon>Pseudomonadota</taxon>
        <taxon>Gammaproteobacteria</taxon>
        <taxon>Nevskiales</taxon>
        <taxon>Nevskiaceae</taxon>
        <taxon>Solimonas</taxon>
    </lineage>
</organism>
<gene>
    <name evidence="1" type="ORF">G7Y85_03915</name>
</gene>
<protein>
    <submittedName>
        <fullName evidence="1">Uncharacterized protein</fullName>
    </submittedName>
</protein>